<dbReference type="InterPro" id="IPR023210">
    <property type="entry name" value="NADP_OxRdtase_dom"/>
</dbReference>
<dbReference type="EC" id="1.1.1.-" evidence="3"/>
<keyword evidence="1 3" id="KW-0560">Oxidoreductase</keyword>
<dbReference type="InterPro" id="IPR036812">
    <property type="entry name" value="NAD(P)_OxRdtase_dom_sf"/>
</dbReference>
<protein>
    <submittedName>
        <fullName evidence="3">General stress protein 69</fullName>
        <ecNumber evidence="3">1.1.1.-</ecNumber>
    </submittedName>
</protein>
<dbReference type="Gene3D" id="3.20.20.100">
    <property type="entry name" value="NADP-dependent oxidoreductase domain"/>
    <property type="match status" value="1"/>
</dbReference>
<dbReference type="EMBL" id="PVNL01000043">
    <property type="protein sequence ID" value="PRQ08222.1"/>
    <property type="molecule type" value="Genomic_DNA"/>
</dbReference>
<proteinExistence type="predicted"/>
<dbReference type="RefSeq" id="WP_106089062.1">
    <property type="nucleotide sequence ID" value="NZ_PVNL01000043.1"/>
</dbReference>
<dbReference type="InterPro" id="IPR050523">
    <property type="entry name" value="AKR_Detox_Biosynth"/>
</dbReference>
<gene>
    <name evidence="3" type="primary">yhdN_1</name>
    <name evidence="3" type="ORF">ENSA7_20450</name>
</gene>
<comment type="caution">
    <text evidence="3">The sequence shown here is derived from an EMBL/GenBank/DDBJ whole genome shotgun (WGS) entry which is preliminary data.</text>
</comment>
<name>A0A2S9YT63_9BACT</name>
<sequence length="354" mass="38526">MATPNLRFRLLGRSGLRVSEICLGTMSFGEQWGFGADEATSHQVLDAYADAGGNFLDTANKYHGGETEQIVGSWLAQLPGRRDRTVLATKYTLSMDSADPNASGNHRKSLHRAVDDSLRRLGTDYIDLMWVHAWDQYTPYEETLRALDDLVRAGKILYIGISDTPAWVVSASNTLAELRGWTSFIALQIEYSLLQRTPERDLLPMAEQFGLSILAWAPLGGGVLTGKYTRETGSADSLRKQGNVSRGRTSDRALEIARTVDAIADELGASSAQVAAAWVSAQGYRYIPIVGARKLSQIEDSLGAASLELSAEQLATLAEVSKVRLGFPHDFLGADAVLDLVRGELRGRIDGRPA</sequence>
<reference evidence="3 4" key="1">
    <citation type="submission" date="2018-03" db="EMBL/GenBank/DDBJ databases">
        <title>Draft Genome Sequences of the Obligatory Marine Myxobacteria Enhygromyxa salina SWB007.</title>
        <authorList>
            <person name="Poehlein A."/>
            <person name="Moghaddam J.A."/>
            <person name="Harms H."/>
            <person name="Alanjari M."/>
            <person name="Koenig G.M."/>
            <person name="Daniel R."/>
            <person name="Schaeberle T.F."/>
        </authorList>
    </citation>
    <scope>NUCLEOTIDE SEQUENCE [LARGE SCALE GENOMIC DNA]</scope>
    <source>
        <strain evidence="3 4">SWB007</strain>
    </source>
</reference>
<dbReference type="Proteomes" id="UP000238823">
    <property type="component" value="Unassembled WGS sequence"/>
</dbReference>
<organism evidence="3 4">
    <name type="scientific">Enhygromyxa salina</name>
    <dbReference type="NCBI Taxonomy" id="215803"/>
    <lineage>
        <taxon>Bacteria</taxon>
        <taxon>Pseudomonadati</taxon>
        <taxon>Myxococcota</taxon>
        <taxon>Polyangia</taxon>
        <taxon>Nannocystales</taxon>
        <taxon>Nannocystaceae</taxon>
        <taxon>Enhygromyxa</taxon>
    </lineage>
</organism>
<evidence type="ECO:0000313" key="4">
    <source>
        <dbReference type="Proteomes" id="UP000238823"/>
    </source>
</evidence>
<dbReference type="CDD" id="cd19080">
    <property type="entry name" value="AKR_AKR9A_9B"/>
    <property type="match status" value="1"/>
</dbReference>
<evidence type="ECO:0000313" key="3">
    <source>
        <dbReference type="EMBL" id="PRQ08222.1"/>
    </source>
</evidence>
<dbReference type="Pfam" id="PF00248">
    <property type="entry name" value="Aldo_ket_red"/>
    <property type="match status" value="1"/>
</dbReference>
<dbReference type="AlphaFoldDB" id="A0A2S9YT63"/>
<feature type="domain" description="NADP-dependent oxidoreductase" evidence="2">
    <location>
        <begin position="20"/>
        <end position="321"/>
    </location>
</feature>
<evidence type="ECO:0000259" key="2">
    <source>
        <dbReference type="Pfam" id="PF00248"/>
    </source>
</evidence>
<accession>A0A2S9YT63</accession>
<dbReference type="SUPFAM" id="SSF51430">
    <property type="entry name" value="NAD(P)-linked oxidoreductase"/>
    <property type="match status" value="1"/>
</dbReference>
<dbReference type="GO" id="GO:0005829">
    <property type="term" value="C:cytosol"/>
    <property type="evidence" value="ECO:0007669"/>
    <property type="project" value="UniProtKB-ARBA"/>
</dbReference>
<dbReference type="PANTHER" id="PTHR43364:SF4">
    <property type="entry name" value="NAD(P)-LINKED OXIDOREDUCTASE SUPERFAMILY PROTEIN"/>
    <property type="match status" value="1"/>
</dbReference>
<dbReference type="GO" id="GO:0016491">
    <property type="term" value="F:oxidoreductase activity"/>
    <property type="evidence" value="ECO:0007669"/>
    <property type="project" value="UniProtKB-KW"/>
</dbReference>
<dbReference type="OrthoDB" id="5523216at2"/>
<evidence type="ECO:0000256" key="1">
    <source>
        <dbReference type="ARBA" id="ARBA00023002"/>
    </source>
</evidence>
<dbReference type="FunFam" id="3.20.20.100:FF:000004">
    <property type="entry name" value="Oxidoreductase, aldo/keto reductase"/>
    <property type="match status" value="1"/>
</dbReference>
<dbReference type="PANTHER" id="PTHR43364">
    <property type="entry name" value="NADH-SPECIFIC METHYLGLYOXAL REDUCTASE-RELATED"/>
    <property type="match status" value="1"/>
</dbReference>